<evidence type="ECO:0000313" key="1">
    <source>
        <dbReference type="Proteomes" id="UP000095281"/>
    </source>
</evidence>
<sequence>MKKISFRDESQISECIEFKHSHHCIMPLTKASVELPPLNHRPPLYNAPDKSVSRAATIEPQATIV</sequence>
<organism evidence="1 2">
    <name type="scientific">Meloidogyne hapla</name>
    <name type="common">Root-knot nematode worm</name>
    <dbReference type="NCBI Taxonomy" id="6305"/>
    <lineage>
        <taxon>Eukaryota</taxon>
        <taxon>Metazoa</taxon>
        <taxon>Ecdysozoa</taxon>
        <taxon>Nematoda</taxon>
        <taxon>Chromadorea</taxon>
        <taxon>Rhabditida</taxon>
        <taxon>Tylenchina</taxon>
        <taxon>Tylenchomorpha</taxon>
        <taxon>Tylenchoidea</taxon>
        <taxon>Meloidogynidae</taxon>
        <taxon>Meloidogyninae</taxon>
        <taxon>Meloidogyne</taxon>
    </lineage>
</organism>
<evidence type="ECO:0000313" key="2">
    <source>
        <dbReference type="WBParaSite" id="MhA1_Contig202.frz3.gene16"/>
    </source>
</evidence>
<accession>A0A1I8BDN7</accession>
<name>A0A1I8BDN7_MELHA</name>
<reference evidence="2" key="1">
    <citation type="submission" date="2016-11" db="UniProtKB">
        <authorList>
            <consortium name="WormBaseParasite"/>
        </authorList>
    </citation>
    <scope>IDENTIFICATION</scope>
</reference>
<dbReference type="WBParaSite" id="MhA1_Contig202.frz3.gene16">
    <property type="protein sequence ID" value="MhA1_Contig202.frz3.gene16"/>
    <property type="gene ID" value="MhA1_Contig202.frz3.gene16"/>
</dbReference>
<protein>
    <submittedName>
        <fullName evidence="2">Uncharacterized protein</fullName>
    </submittedName>
</protein>
<dbReference type="AlphaFoldDB" id="A0A1I8BDN7"/>
<proteinExistence type="predicted"/>
<dbReference type="Proteomes" id="UP000095281">
    <property type="component" value="Unplaced"/>
</dbReference>
<keyword evidence="1" id="KW-1185">Reference proteome</keyword>